<comment type="caution">
    <text evidence="2">The sequence shown here is derived from an EMBL/GenBank/DDBJ whole genome shotgun (WGS) entry which is preliminary data.</text>
</comment>
<protein>
    <recommendedName>
        <fullName evidence="1">Aminoglycoside phosphotransferase domain-containing protein</fullName>
    </recommendedName>
</protein>
<name>A0ABP0C0Q9_9PEZI</name>
<dbReference type="PANTHER" id="PTHR21310:SF58">
    <property type="entry name" value="AMINOGLYCOSIDE PHOSPHOTRANSFERASE DOMAIN-CONTAINING PROTEIN"/>
    <property type="match status" value="1"/>
</dbReference>
<evidence type="ECO:0000259" key="1">
    <source>
        <dbReference type="Pfam" id="PF01636"/>
    </source>
</evidence>
<dbReference type="Pfam" id="PF01636">
    <property type="entry name" value="APH"/>
    <property type="match status" value="1"/>
</dbReference>
<proteinExistence type="predicted"/>
<dbReference type="Gene3D" id="3.90.1200.10">
    <property type="match status" value="1"/>
</dbReference>
<dbReference type="InterPro" id="IPR051678">
    <property type="entry name" value="AGP_Transferase"/>
</dbReference>
<dbReference type="InterPro" id="IPR002575">
    <property type="entry name" value="Aminoglycoside_PTrfase"/>
</dbReference>
<dbReference type="InterPro" id="IPR011009">
    <property type="entry name" value="Kinase-like_dom_sf"/>
</dbReference>
<evidence type="ECO:0000313" key="2">
    <source>
        <dbReference type="EMBL" id="CAK7225577.1"/>
    </source>
</evidence>
<sequence>MADQKPTVRLSLKQIIRRKKIEKGMPVSPTPSELAADNDAEDGSVVQLNVFGRMFTLHDGNTLKKAGRSVQLGEADALRVAEDGGIPVPHVYGAETTPEGRKQIAMDFIEGKTLSDVWPDLTLEEKTAYARELRAILVKMREIPPPPDNYIGACDGNEIRDGRNIGTHTAPVCYGEDAFKEYLMLEFHPNMPTGMRRAFAQRLAKQAPHRIVLTHGDLAPRNIMVRDGHIVALLDWEDAGWYPEYWEYVKLFQRMGAMERDWATFSDDIFPQDYPDELVDYTAVSLWQSP</sequence>
<dbReference type="SUPFAM" id="SSF56112">
    <property type="entry name" value="Protein kinase-like (PK-like)"/>
    <property type="match status" value="1"/>
</dbReference>
<dbReference type="EMBL" id="CAWUHB010000033">
    <property type="protein sequence ID" value="CAK7225577.1"/>
    <property type="molecule type" value="Genomic_DNA"/>
</dbReference>
<feature type="domain" description="Aminoglycoside phosphotransferase" evidence="1">
    <location>
        <begin position="73"/>
        <end position="268"/>
    </location>
</feature>
<accession>A0ABP0C0Q9</accession>
<organism evidence="2 3">
    <name type="scientific">Sporothrix curviconia</name>
    <dbReference type="NCBI Taxonomy" id="1260050"/>
    <lineage>
        <taxon>Eukaryota</taxon>
        <taxon>Fungi</taxon>
        <taxon>Dikarya</taxon>
        <taxon>Ascomycota</taxon>
        <taxon>Pezizomycotina</taxon>
        <taxon>Sordariomycetes</taxon>
        <taxon>Sordariomycetidae</taxon>
        <taxon>Ophiostomatales</taxon>
        <taxon>Ophiostomataceae</taxon>
        <taxon>Sporothrix</taxon>
    </lineage>
</organism>
<reference evidence="2 3" key="1">
    <citation type="submission" date="2024-01" db="EMBL/GenBank/DDBJ databases">
        <authorList>
            <person name="Allen C."/>
            <person name="Tagirdzhanova G."/>
        </authorList>
    </citation>
    <scope>NUCLEOTIDE SEQUENCE [LARGE SCALE GENOMIC DNA]</scope>
</reference>
<dbReference type="PANTHER" id="PTHR21310">
    <property type="entry name" value="AMINOGLYCOSIDE PHOSPHOTRANSFERASE-RELATED-RELATED"/>
    <property type="match status" value="1"/>
</dbReference>
<evidence type="ECO:0000313" key="3">
    <source>
        <dbReference type="Proteomes" id="UP001642405"/>
    </source>
</evidence>
<gene>
    <name evidence="2" type="ORF">SCUCBS95973_005913</name>
</gene>
<keyword evidence="3" id="KW-1185">Reference proteome</keyword>
<dbReference type="Proteomes" id="UP001642405">
    <property type="component" value="Unassembled WGS sequence"/>
</dbReference>
<dbReference type="CDD" id="cd05120">
    <property type="entry name" value="APH_ChoK_like"/>
    <property type="match status" value="1"/>
</dbReference>